<evidence type="ECO:0000313" key="2">
    <source>
        <dbReference type="EMBL" id="PZN85423.1"/>
    </source>
</evidence>
<evidence type="ECO:0000259" key="1">
    <source>
        <dbReference type="Pfam" id="PF13614"/>
    </source>
</evidence>
<dbReference type="CDD" id="cd02042">
    <property type="entry name" value="ParAB_family"/>
    <property type="match status" value="1"/>
</dbReference>
<dbReference type="AlphaFoldDB" id="A0A2W4RR88"/>
<dbReference type="SUPFAM" id="SSF52540">
    <property type="entry name" value="P-loop containing nucleoside triphosphate hydrolases"/>
    <property type="match status" value="1"/>
</dbReference>
<dbReference type="Gene3D" id="3.40.50.300">
    <property type="entry name" value="P-loop containing nucleotide triphosphate hydrolases"/>
    <property type="match status" value="1"/>
</dbReference>
<feature type="domain" description="AAA" evidence="1">
    <location>
        <begin position="13"/>
        <end position="204"/>
    </location>
</feature>
<gene>
    <name evidence="2" type="ORF">DM484_01570</name>
</gene>
<comment type="caution">
    <text evidence="2">The sequence shown here is derived from an EMBL/GenBank/DDBJ whole genome shotgun (WGS) entry which is preliminary data.</text>
</comment>
<accession>A0A2W4RR88</accession>
<dbReference type="InterPro" id="IPR025669">
    <property type="entry name" value="AAA_dom"/>
</dbReference>
<dbReference type="Pfam" id="PF13614">
    <property type="entry name" value="AAA_31"/>
    <property type="match status" value="1"/>
</dbReference>
<protein>
    <recommendedName>
        <fullName evidence="1">AAA domain-containing protein</fullName>
    </recommendedName>
</protein>
<dbReference type="EMBL" id="QJPH01000123">
    <property type="protein sequence ID" value="PZN85423.1"/>
    <property type="molecule type" value="Genomic_DNA"/>
</dbReference>
<dbReference type="InterPro" id="IPR050678">
    <property type="entry name" value="DNA_Partitioning_ATPase"/>
</dbReference>
<dbReference type="PANTHER" id="PTHR13696">
    <property type="entry name" value="P-LOOP CONTAINING NUCLEOSIDE TRIPHOSPHATE HYDROLASE"/>
    <property type="match status" value="1"/>
</dbReference>
<organism evidence="2 3">
    <name type="scientific">Candidatus Methylumidiphilus alinenensis</name>
    <dbReference type="NCBI Taxonomy" id="2202197"/>
    <lineage>
        <taxon>Bacteria</taxon>
        <taxon>Pseudomonadati</taxon>
        <taxon>Pseudomonadota</taxon>
        <taxon>Gammaproteobacteria</taxon>
        <taxon>Methylococcales</taxon>
        <taxon>Candidatus Methylumidiphilus</taxon>
    </lineage>
</organism>
<dbReference type="Proteomes" id="UP000249396">
    <property type="component" value="Unassembled WGS sequence"/>
</dbReference>
<evidence type="ECO:0000313" key="3">
    <source>
        <dbReference type="Proteomes" id="UP000249396"/>
    </source>
</evidence>
<reference evidence="2 3" key="1">
    <citation type="journal article" date="2018" name="Aquat. Microb. Ecol.">
        <title>Gammaproteobacterial methanotrophs dominate.</title>
        <authorList>
            <person name="Rissanen A.J."/>
            <person name="Saarenheimo J."/>
            <person name="Tiirola M."/>
            <person name="Peura S."/>
            <person name="Aalto S.L."/>
            <person name="Karvinen A."/>
            <person name="Nykanen H."/>
        </authorList>
    </citation>
    <scope>NUCLEOTIDE SEQUENCE [LARGE SCALE GENOMIC DNA]</scope>
    <source>
        <strain evidence="2">AMbin10</strain>
    </source>
</reference>
<dbReference type="InterPro" id="IPR027417">
    <property type="entry name" value="P-loop_NTPase"/>
</dbReference>
<name>A0A2W4RR88_9GAMM</name>
<proteinExistence type="predicted"/>
<sequence length="299" mass="33741">MALYTNFQLNNVMKILATVQNKGGVGKTTICRLLCEYLCRKNKRVLGIDLDSQCNFSRRFLTMEIDNTDLDGVLPPIHPDFDEKEDSNWDGRSSSADIFYSGQAMPYPTRIKGLEIMPGNGTLLRAVELVRADDVKEKVHDRLHAFLCNEDVQSLYDVVIIDTSPSKGPLTISAMRAATHIIIPTTMEPQTIEGLHGMLQLWRRETKRRRRGEELKIIGILPNMFRKGVALHDGLYHTLANDPGIVDLLMPNKLGLRIAFAESDHPMSEPKSVFDLAEKDPARIEAEIVCEHILEKIFS</sequence>
<dbReference type="PANTHER" id="PTHR13696:SF99">
    <property type="entry name" value="COBYRINIC ACID AC-DIAMIDE SYNTHASE"/>
    <property type="match status" value="1"/>
</dbReference>